<accession>A0A0L0FM49</accession>
<organism evidence="1 2">
    <name type="scientific">Sphaeroforma arctica JP610</name>
    <dbReference type="NCBI Taxonomy" id="667725"/>
    <lineage>
        <taxon>Eukaryota</taxon>
        <taxon>Ichthyosporea</taxon>
        <taxon>Ichthyophonida</taxon>
        <taxon>Sphaeroforma</taxon>
    </lineage>
</organism>
<name>A0A0L0FM49_9EUKA</name>
<dbReference type="GeneID" id="25910491"/>
<reference evidence="1 2" key="1">
    <citation type="submission" date="2011-02" db="EMBL/GenBank/DDBJ databases">
        <title>The Genome Sequence of Sphaeroforma arctica JP610.</title>
        <authorList>
            <consortium name="The Broad Institute Genome Sequencing Platform"/>
            <person name="Russ C."/>
            <person name="Cuomo C."/>
            <person name="Young S.K."/>
            <person name="Zeng Q."/>
            <person name="Gargeya S."/>
            <person name="Alvarado L."/>
            <person name="Berlin A."/>
            <person name="Chapman S.B."/>
            <person name="Chen Z."/>
            <person name="Freedman E."/>
            <person name="Gellesch M."/>
            <person name="Goldberg J."/>
            <person name="Griggs A."/>
            <person name="Gujja S."/>
            <person name="Heilman E."/>
            <person name="Heiman D."/>
            <person name="Howarth C."/>
            <person name="Mehta T."/>
            <person name="Neiman D."/>
            <person name="Pearson M."/>
            <person name="Roberts A."/>
            <person name="Saif S."/>
            <person name="Shea T."/>
            <person name="Shenoy N."/>
            <person name="Sisk P."/>
            <person name="Stolte C."/>
            <person name="Sykes S."/>
            <person name="White J."/>
            <person name="Yandava C."/>
            <person name="Burger G."/>
            <person name="Gray M.W."/>
            <person name="Holland P.W.H."/>
            <person name="King N."/>
            <person name="Lang F.B.F."/>
            <person name="Roger A.J."/>
            <person name="Ruiz-Trillo I."/>
            <person name="Haas B."/>
            <person name="Nusbaum C."/>
            <person name="Birren B."/>
        </authorList>
    </citation>
    <scope>NUCLEOTIDE SEQUENCE [LARGE SCALE GENOMIC DNA]</scope>
    <source>
        <strain evidence="1 2">JP610</strain>
    </source>
</reference>
<proteinExistence type="predicted"/>
<evidence type="ECO:0000313" key="1">
    <source>
        <dbReference type="EMBL" id="KNC77556.1"/>
    </source>
</evidence>
<dbReference type="AlphaFoldDB" id="A0A0L0FM49"/>
<evidence type="ECO:0000313" key="2">
    <source>
        <dbReference type="Proteomes" id="UP000054560"/>
    </source>
</evidence>
<sequence>MGYQVDQQYRTYGNQLMSLVKRPRKPDKSTRRPVDLANVKSIHGVSSEDGTIDSFCPLTHTSIYNATSQVQEELYRPSTHTRGPEVDAMVLINTLTFYPGYIGYVAGSTKSKKAAGGYSVR</sequence>
<dbReference type="EMBL" id="KQ242697">
    <property type="protein sequence ID" value="KNC77556.1"/>
    <property type="molecule type" value="Genomic_DNA"/>
</dbReference>
<gene>
    <name evidence="1" type="ORF">SARC_09987</name>
</gene>
<keyword evidence="2" id="KW-1185">Reference proteome</keyword>
<dbReference type="Proteomes" id="UP000054560">
    <property type="component" value="Unassembled WGS sequence"/>
</dbReference>
<protein>
    <submittedName>
        <fullName evidence="1">Uncharacterized protein</fullName>
    </submittedName>
</protein>
<dbReference type="RefSeq" id="XP_014151458.1">
    <property type="nucleotide sequence ID" value="XM_014295983.1"/>
</dbReference>